<evidence type="ECO:0000256" key="1">
    <source>
        <dbReference type="SAM" id="MobiDB-lite"/>
    </source>
</evidence>
<organism evidence="4">
    <name type="scientific">Nippostrongylus brasiliensis</name>
    <name type="common">Rat hookworm</name>
    <dbReference type="NCBI Taxonomy" id="27835"/>
    <lineage>
        <taxon>Eukaryota</taxon>
        <taxon>Metazoa</taxon>
        <taxon>Ecdysozoa</taxon>
        <taxon>Nematoda</taxon>
        <taxon>Chromadorea</taxon>
        <taxon>Rhabditida</taxon>
        <taxon>Rhabditina</taxon>
        <taxon>Rhabditomorpha</taxon>
        <taxon>Strongyloidea</taxon>
        <taxon>Heligmosomidae</taxon>
        <taxon>Nippostrongylus</taxon>
    </lineage>
</organism>
<keyword evidence="3" id="KW-1185">Reference proteome</keyword>
<dbReference type="AlphaFoldDB" id="A0A0N4XM06"/>
<dbReference type="Proteomes" id="UP000271162">
    <property type="component" value="Unassembled WGS sequence"/>
</dbReference>
<reference evidence="2 3" key="2">
    <citation type="submission" date="2018-11" db="EMBL/GenBank/DDBJ databases">
        <authorList>
            <consortium name="Pathogen Informatics"/>
        </authorList>
    </citation>
    <scope>NUCLEOTIDE SEQUENCE [LARGE SCALE GENOMIC DNA]</scope>
</reference>
<sequence length="147" mass="17503">MRQGVQSSRPSEIQKKKLVKMTYLVFSNFTRAAVACPNQHVLRIAVAHRHLHRKLQFQDFLVEQPAGLLQYETFVRRTLKVDLNKFFETYTTVFGFFHKGAGNLFKIKCETKHRKNQEEEARTMRTELSPLQKEESYDRKSRKSRRR</sequence>
<protein>
    <submittedName>
        <fullName evidence="4">MRG domain-containing protein</fullName>
    </submittedName>
</protein>
<gene>
    <name evidence="2" type="ORF">NBR_LOCUS3559</name>
</gene>
<evidence type="ECO:0000313" key="2">
    <source>
        <dbReference type="EMBL" id="VDL67148.1"/>
    </source>
</evidence>
<name>A0A0N4XM06_NIPBR</name>
<evidence type="ECO:0000313" key="3">
    <source>
        <dbReference type="Proteomes" id="UP000271162"/>
    </source>
</evidence>
<dbReference type="WBParaSite" id="NBR_0000355801-mRNA-1">
    <property type="protein sequence ID" value="NBR_0000355801-mRNA-1"/>
    <property type="gene ID" value="NBR_0000355801"/>
</dbReference>
<dbReference type="EMBL" id="UYSL01005457">
    <property type="protein sequence ID" value="VDL67148.1"/>
    <property type="molecule type" value="Genomic_DNA"/>
</dbReference>
<proteinExistence type="predicted"/>
<feature type="compositionally biased region" description="Basic and acidic residues" evidence="1">
    <location>
        <begin position="116"/>
        <end position="125"/>
    </location>
</feature>
<evidence type="ECO:0000313" key="4">
    <source>
        <dbReference type="WBParaSite" id="NBR_0000355801-mRNA-1"/>
    </source>
</evidence>
<feature type="region of interest" description="Disordered" evidence="1">
    <location>
        <begin position="115"/>
        <end position="147"/>
    </location>
</feature>
<accession>A0A0N4XM06</accession>
<reference evidence="4" key="1">
    <citation type="submission" date="2017-02" db="UniProtKB">
        <authorList>
            <consortium name="WormBaseParasite"/>
        </authorList>
    </citation>
    <scope>IDENTIFICATION</scope>
</reference>